<evidence type="ECO:0000256" key="5">
    <source>
        <dbReference type="ARBA" id="ARBA00023235"/>
    </source>
</evidence>
<evidence type="ECO:0000313" key="12">
    <source>
        <dbReference type="Proteomes" id="UP000199459"/>
    </source>
</evidence>
<dbReference type="InterPro" id="IPR036900">
    <property type="entry name" value="A-D-PHexomutase_C_sf"/>
</dbReference>
<dbReference type="PRINTS" id="PR00509">
    <property type="entry name" value="PGMPMM"/>
</dbReference>
<dbReference type="Pfam" id="PF02878">
    <property type="entry name" value="PGM_PMM_I"/>
    <property type="match status" value="1"/>
</dbReference>
<dbReference type="GO" id="GO:0005829">
    <property type="term" value="C:cytosol"/>
    <property type="evidence" value="ECO:0007669"/>
    <property type="project" value="TreeGrafter"/>
</dbReference>
<dbReference type="GO" id="GO:0006048">
    <property type="term" value="P:UDP-N-acetylglucosamine biosynthetic process"/>
    <property type="evidence" value="ECO:0007669"/>
    <property type="project" value="TreeGrafter"/>
</dbReference>
<dbReference type="CDD" id="cd05802">
    <property type="entry name" value="GlmM"/>
    <property type="match status" value="1"/>
</dbReference>
<dbReference type="AlphaFoldDB" id="A0A1H8G801"/>
<comment type="similarity">
    <text evidence="1 6">Belongs to the phosphohexose mutase family.</text>
</comment>
<feature type="binding site" evidence="6">
    <location>
        <position position="263"/>
    </location>
    <ligand>
        <name>Mg(2+)</name>
        <dbReference type="ChEBI" id="CHEBI:18420"/>
    </ligand>
</feature>
<feature type="modified residue" description="Phosphoserine" evidence="6">
    <location>
        <position position="124"/>
    </location>
</feature>
<proteinExistence type="inferred from homology"/>
<keyword evidence="4 6" id="KW-0460">Magnesium</keyword>
<organism evidence="11 12">
    <name type="scientific">Nitrosomonas marina</name>
    <dbReference type="NCBI Taxonomy" id="917"/>
    <lineage>
        <taxon>Bacteria</taxon>
        <taxon>Pseudomonadati</taxon>
        <taxon>Pseudomonadota</taxon>
        <taxon>Betaproteobacteria</taxon>
        <taxon>Nitrosomonadales</taxon>
        <taxon>Nitrosomonadaceae</taxon>
        <taxon>Nitrosomonas</taxon>
    </lineage>
</organism>
<comment type="cofactor">
    <cofactor evidence="6">
        <name>Mg(2+)</name>
        <dbReference type="ChEBI" id="CHEBI:18420"/>
    </cofactor>
    <text evidence="6">Binds 1 Mg(2+) ion per subunit.</text>
</comment>
<dbReference type="InterPro" id="IPR050060">
    <property type="entry name" value="Phosphoglucosamine_mutase"/>
</dbReference>
<dbReference type="GO" id="GO:0009252">
    <property type="term" value="P:peptidoglycan biosynthetic process"/>
    <property type="evidence" value="ECO:0007669"/>
    <property type="project" value="UniProtKB-ARBA"/>
</dbReference>
<dbReference type="GO" id="GO:0000287">
    <property type="term" value="F:magnesium ion binding"/>
    <property type="evidence" value="ECO:0007669"/>
    <property type="project" value="UniProtKB-UniRule"/>
</dbReference>
<dbReference type="InterPro" id="IPR005845">
    <property type="entry name" value="A-D-PHexomutase_a/b/a-II"/>
</dbReference>
<dbReference type="InterPro" id="IPR016055">
    <property type="entry name" value="A-D-PHexomutase_a/b/a-I/II/III"/>
</dbReference>
<gene>
    <name evidence="6" type="primary">glmM</name>
    <name evidence="11" type="ORF">SAMN05216325_11674</name>
</gene>
<dbReference type="SUPFAM" id="SSF53738">
    <property type="entry name" value="Phosphoglucomutase, first 3 domains"/>
    <property type="match status" value="3"/>
</dbReference>
<dbReference type="NCBIfam" id="TIGR01455">
    <property type="entry name" value="glmM"/>
    <property type="match status" value="1"/>
</dbReference>
<feature type="binding site" evidence="6">
    <location>
        <position position="267"/>
    </location>
    <ligand>
        <name>Mg(2+)</name>
        <dbReference type="ChEBI" id="CHEBI:18420"/>
    </ligand>
</feature>
<dbReference type="Gene3D" id="3.30.310.50">
    <property type="entry name" value="Alpha-D-phosphohexomutase, C-terminal domain"/>
    <property type="match status" value="1"/>
</dbReference>
<keyword evidence="3 6" id="KW-0479">Metal-binding</keyword>
<keyword evidence="2 6" id="KW-0597">Phosphoprotein</keyword>
<evidence type="ECO:0000256" key="4">
    <source>
        <dbReference type="ARBA" id="ARBA00022842"/>
    </source>
</evidence>
<dbReference type="EC" id="5.4.2.10" evidence="6"/>
<dbReference type="STRING" id="917.SAMN05216326_1463"/>
<dbReference type="InterPro" id="IPR005843">
    <property type="entry name" value="A-D-PHexomutase_C"/>
</dbReference>
<dbReference type="InterPro" id="IPR006352">
    <property type="entry name" value="GlmM_bact"/>
</dbReference>
<dbReference type="InterPro" id="IPR005841">
    <property type="entry name" value="Alpha-D-phosphohexomutase_SF"/>
</dbReference>
<accession>A0A1H8G801</accession>
<dbReference type="GO" id="GO:0004615">
    <property type="term" value="F:phosphomannomutase activity"/>
    <property type="evidence" value="ECO:0007669"/>
    <property type="project" value="TreeGrafter"/>
</dbReference>
<name>A0A1H8G801_9PROT</name>
<evidence type="ECO:0000259" key="7">
    <source>
        <dbReference type="Pfam" id="PF00408"/>
    </source>
</evidence>
<dbReference type="GO" id="GO:0005975">
    <property type="term" value="P:carbohydrate metabolic process"/>
    <property type="evidence" value="ECO:0007669"/>
    <property type="project" value="InterPro"/>
</dbReference>
<dbReference type="FunFam" id="3.40.120.10:FF:000003">
    <property type="entry name" value="Phosphoglucosamine mutase"/>
    <property type="match status" value="1"/>
</dbReference>
<feature type="binding site" evidence="6">
    <location>
        <position position="265"/>
    </location>
    <ligand>
        <name>Mg(2+)</name>
        <dbReference type="ChEBI" id="CHEBI:18420"/>
    </ligand>
</feature>
<evidence type="ECO:0000259" key="10">
    <source>
        <dbReference type="Pfam" id="PF02880"/>
    </source>
</evidence>
<dbReference type="EMBL" id="FOCP01000016">
    <property type="protein sequence ID" value="SEN39865.1"/>
    <property type="molecule type" value="Genomic_DNA"/>
</dbReference>
<dbReference type="FunFam" id="3.40.120.10:FF:000001">
    <property type="entry name" value="Phosphoglucosamine mutase"/>
    <property type="match status" value="1"/>
</dbReference>
<evidence type="ECO:0000256" key="3">
    <source>
        <dbReference type="ARBA" id="ARBA00022723"/>
    </source>
</evidence>
<feature type="domain" description="Alpha-D-phosphohexomutase alpha/beta/alpha" evidence="9">
    <location>
        <begin position="179"/>
        <end position="276"/>
    </location>
</feature>
<dbReference type="Pfam" id="PF02879">
    <property type="entry name" value="PGM_PMM_II"/>
    <property type="match status" value="1"/>
</dbReference>
<evidence type="ECO:0000256" key="1">
    <source>
        <dbReference type="ARBA" id="ARBA00010231"/>
    </source>
</evidence>
<feature type="domain" description="Alpha-D-phosphohexomutase C-terminal" evidence="7">
    <location>
        <begin position="395"/>
        <end position="461"/>
    </location>
</feature>
<keyword evidence="5 6" id="KW-0413">Isomerase</keyword>
<evidence type="ECO:0000256" key="6">
    <source>
        <dbReference type="HAMAP-Rule" id="MF_01554"/>
    </source>
</evidence>
<feature type="domain" description="Alpha-D-phosphohexomutase alpha/beta/alpha" evidence="8">
    <location>
        <begin position="21"/>
        <end position="156"/>
    </location>
</feature>
<evidence type="ECO:0000259" key="9">
    <source>
        <dbReference type="Pfam" id="PF02879"/>
    </source>
</evidence>
<protein>
    <recommendedName>
        <fullName evidence="6">Phosphoglucosamine mutase</fullName>
        <ecNumber evidence="6">5.4.2.10</ecNumber>
    </recommendedName>
</protein>
<dbReference type="InterPro" id="IPR005846">
    <property type="entry name" value="A-D-PHexomutase_a/b/a-III"/>
</dbReference>
<dbReference type="Gene3D" id="3.40.120.10">
    <property type="entry name" value="Alpha-D-Glucose-1,6-Bisphosphate, subunit A, domain 3"/>
    <property type="match status" value="3"/>
</dbReference>
<dbReference type="Pfam" id="PF02880">
    <property type="entry name" value="PGM_PMM_III"/>
    <property type="match status" value="1"/>
</dbReference>
<evidence type="ECO:0000313" key="11">
    <source>
        <dbReference type="EMBL" id="SEN39865.1"/>
    </source>
</evidence>
<dbReference type="HAMAP" id="MF_01554_B">
    <property type="entry name" value="GlmM_B"/>
    <property type="match status" value="1"/>
</dbReference>
<reference evidence="11 12" key="1">
    <citation type="submission" date="2016-10" db="EMBL/GenBank/DDBJ databases">
        <authorList>
            <person name="de Groot N.N."/>
        </authorList>
    </citation>
    <scope>NUCLEOTIDE SEQUENCE [LARGE SCALE GENOMIC DNA]</scope>
    <source>
        <strain evidence="11 12">Nm22</strain>
    </source>
</reference>
<sequence>MITCSNFSFTNLEIQSLANKFFGTDGIRGRVGDEPITPDRILNLGFAAGKVLAAKDWHLMEGERPKVLIGKDTRVSGYMLESALQAGLSAAGVDVLLSGPMPTSAIAYLIRALRLQAGIVISASHNLFEDNGVKFFGDEGTKLPDEIEQQIEAIIDFPIKTMPSAQLGKVQRLKDASGRYIEFCKSTFPYHLDLRGLRIVVDCANGAAYHIAGHVFHELGADVVTIGDEPNGLNINYECGATHCSTLQDAVKLHQADLGVALDGDGDRVMMVDESGVLYDGDQLLYVIAKHRQQMGFIRGGVVGTLMTNMAVENGVKNLNIPFLRAKVGDRHVMEMLRKENWFIGGESSGHIICLDKHTTGDGIISALQVLHALCDGENSLGEYLQDISLYPNRMINVKSSKPSSLADHKEVQDVVKEAQFDLNGQGRVLVRASGTEPLIRVMVEGESEQKVNFWAEQIADVVQRFSPQISE</sequence>
<comment type="PTM">
    <text evidence="6">Activated by phosphorylation.</text>
</comment>
<dbReference type="FunFam" id="3.30.310.50:FF:000001">
    <property type="entry name" value="Phosphoglucosamine mutase"/>
    <property type="match status" value="1"/>
</dbReference>
<dbReference type="SUPFAM" id="SSF55957">
    <property type="entry name" value="Phosphoglucomutase, C-terminal domain"/>
    <property type="match status" value="1"/>
</dbReference>
<dbReference type="NCBIfam" id="NF008139">
    <property type="entry name" value="PRK10887.1"/>
    <property type="match status" value="1"/>
</dbReference>
<comment type="function">
    <text evidence="6">Catalyzes the conversion of glucosamine-6-phosphate to glucosamine-1-phosphate.</text>
</comment>
<feature type="binding site" description="via phosphate group" evidence="6">
    <location>
        <position position="124"/>
    </location>
    <ligand>
        <name>Mg(2+)</name>
        <dbReference type="ChEBI" id="CHEBI:18420"/>
    </ligand>
</feature>
<feature type="active site" description="Phosphoserine intermediate" evidence="6">
    <location>
        <position position="124"/>
    </location>
</feature>
<feature type="domain" description="Alpha-D-phosphohexomutase alpha/beta/alpha" evidence="10">
    <location>
        <begin position="280"/>
        <end position="387"/>
    </location>
</feature>
<evidence type="ECO:0000259" key="8">
    <source>
        <dbReference type="Pfam" id="PF02878"/>
    </source>
</evidence>
<evidence type="ECO:0000256" key="2">
    <source>
        <dbReference type="ARBA" id="ARBA00022553"/>
    </source>
</evidence>
<dbReference type="PANTHER" id="PTHR42946:SF1">
    <property type="entry name" value="PHOSPHOGLUCOMUTASE (ALPHA-D-GLUCOSE-1,6-BISPHOSPHATE-DEPENDENT)"/>
    <property type="match status" value="1"/>
</dbReference>
<comment type="catalytic activity">
    <reaction evidence="6">
        <text>alpha-D-glucosamine 1-phosphate = D-glucosamine 6-phosphate</text>
        <dbReference type="Rhea" id="RHEA:23424"/>
        <dbReference type="ChEBI" id="CHEBI:58516"/>
        <dbReference type="ChEBI" id="CHEBI:58725"/>
        <dbReference type="EC" id="5.4.2.10"/>
    </reaction>
</comment>
<dbReference type="Pfam" id="PF00408">
    <property type="entry name" value="PGM_PMM_IV"/>
    <property type="match status" value="1"/>
</dbReference>
<dbReference type="PANTHER" id="PTHR42946">
    <property type="entry name" value="PHOSPHOHEXOSE MUTASE"/>
    <property type="match status" value="1"/>
</dbReference>
<dbReference type="Proteomes" id="UP000199459">
    <property type="component" value="Unassembled WGS sequence"/>
</dbReference>
<dbReference type="InterPro" id="IPR005844">
    <property type="entry name" value="A-D-PHexomutase_a/b/a-I"/>
</dbReference>
<dbReference type="GO" id="GO:0008966">
    <property type="term" value="F:phosphoglucosamine mutase activity"/>
    <property type="evidence" value="ECO:0007669"/>
    <property type="project" value="UniProtKB-UniRule"/>
</dbReference>